<proteinExistence type="predicted"/>
<protein>
    <submittedName>
        <fullName evidence="1">Uncharacterized protein</fullName>
    </submittedName>
</protein>
<organism evidence="1 2">
    <name type="scientific">Rasamsonia emersonii (strain ATCC 16479 / CBS 393.64 / IMI 116815)</name>
    <dbReference type="NCBI Taxonomy" id="1408163"/>
    <lineage>
        <taxon>Eukaryota</taxon>
        <taxon>Fungi</taxon>
        <taxon>Dikarya</taxon>
        <taxon>Ascomycota</taxon>
        <taxon>Pezizomycotina</taxon>
        <taxon>Eurotiomycetes</taxon>
        <taxon>Eurotiomycetidae</taxon>
        <taxon>Eurotiales</taxon>
        <taxon>Trichocomaceae</taxon>
        <taxon>Rasamsonia</taxon>
    </lineage>
</organism>
<dbReference type="AlphaFoldDB" id="A0A0F4YQK7"/>
<dbReference type="RefSeq" id="XP_013326987.1">
    <property type="nucleotide sequence ID" value="XM_013471533.1"/>
</dbReference>
<dbReference type="Proteomes" id="UP000053958">
    <property type="component" value="Unassembled WGS sequence"/>
</dbReference>
<dbReference type="EMBL" id="LASV01000265">
    <property type="protein sequence ID" value="KKA20375.1"/>
    <property type="molecule type" value="Genomic_DNA"/>
</dbReference>
<accession>A0A0F4YQK7</accession>
<feature type="non-terminal residue" evidence="1">
    <location>
        <position position="1"/>
    </location>
</feature>
<reference evidence="1 2" key="1">
    <citation type="submission" date="2015-04" db="EMBL/GenBank/DDBJ databases">
        <authorList>
            <person name="Heijne W.H."/>
            <person name="Fedorova N.D."/>
            <person name="Nierman W.C."/>
            <person name="Vollebregt A.W."/>
            <person name="Zhao Z."/>
            <person name="Wu L."/>
            <person name="Kumar M."/>
            <person name="Stam H."/>
            <person name="van den Berg M.A."/>
            <person name="Pel H.J."/>
        </authorList>
    </citation>
    <scope>NUCLEOTIDE SEQUENCE [LARGE SCALE GENOMIC DNA]</scope>
    <source>
        <strain evidence="1 2">CBS 393.64</strain>
    </source>
</reference>
<evidence type="ECO:0000313" key="2">
    <source>
        <dbReference type="Proteomes" id="UP000053958"/>
    </source>
</evidence>
<sequence>ACPYITTFQNAFFFLVRSTRLSTGVLFNFRMKLLVIIITGSASKASAAAWHMTGVSFGFQMGIPVIVKTGTASKASAAAWHRTGGFGFRMGIPVTIKPELLRKRLPQPRTGQAYFSDNPDPSSWLVNTPVTLVSFLCMRQFWR</sequence>
<dbReference type="GeneID" id="25317943"/>
<gene>
    <name evidence="1" type="ORF">T310_5599</name>
</gene>
<keyword evidence="2" id="KW-1185">Reference proteome</keyword>
<comment type="caution">
    <text evidence="1">The sequence shown here is derived from an EMBL/GenBank/DDBJ whole genome shotgun (WGS) entry which is preliminary data.</text>
</comment>
<evidence type="ECO:0000313" key="1">
    <source>
        <dbReference type="EMBL" id="KKA20375.1"/>
    </source>
</evidence>
<name>A0A0F4YQK7_RASE3</name>